<dbReference type="GO" id="GO:0070072">
    <property type="term" value="P:vacuolar proton-transporting V-type ATPase complex assembly"/>
    <property type="evidence" value="ECO:0007669"/>
    <property type="project" value="UniProtKB-UniRule"/>
</dbReference>
<evidence type="ECO:0000313" key="8">
    <source>
        <dbReference type="EMBL" id="KNE67753.1"/>
    </source>
</evidence>
<proteinExistence type="inferred from homology"/>
<accession>A0A0L0SYW6</accession>
<evidence type="ECO:0000256" key="7">
    <source>
        <dbReference type="SAM" id="MobiDB-lite"/>
    </source>
</evidence>
<comment type="subcellular location">
    <subcellularLocation>
        <location evidence="6">Endoplasmic reticulum membrane</location>
        <topology evidence="6">Multi-pass membrane protein</topology>
    </subcellularLocation>
    <subcellularLocation>
        <location evidence="6">Endoplasmic reticulum-Golgi intermediate compartment membrane</location>
        <topology evidence="6">Multi-pass membrane protein</topology>
    </subcellularLocation>
    <subcellularLocation>
        <location evidence="6">Cytoplasmic vesicle</location>
        <location evidence="6">COPII-coated vesicle membrane</location>
        <topology evidence="6">Multi-pass membrane protein</topology>
    </subcellularLocation>
</comment>
<name>A0A0L0SYW6_ALLM3</name>
<gene>
    <name evidence="8" type="ORF">AMAG_12476</name>
</gene>
<dbReference type="Proteomes" id="UP000054350">
    <property type="component" value="Unassembled WGS sequence"/>
</dbReference>
<protein>
    <submittedName>
        <fullName evidence="8">Uncharacterized protein</fullName>
    </submittedName>
</protein>
<keyword evidence="1 6" id="KW-0812">Transmembrane</keyword>
<dbReference type="Pfam" id="PF09446">
    <property type="entry name" value="VMA21"/>
    <property type="match status" value="1"/>
</dbReference>
<keyword evidence="9" id="KW-1185">Reference proteome</keyword>
<organism evidence="8 9">
    <name type="scientific">Allomyces macrogynus (strain ATCC 38327)</name>
    <name type="common">Allomyces javanicus var. macrogynus</name>
    <dbReference type="NCBI Taxonomy" id="578462"/>
    <lineage>
        <taxon>Eukaryota</taxon>
        <taxon>Fungi</taxon>
        <taxon>Fungi incertae sedis</taxon>
        <taxon>Blastocladiomycota</taxon>
        <taxon>Blastocladiomycetes</taxon>
        <taxon>Blastocladiales</taxon>
        <taxon>Blastocladiaceae</taxon>
        <taxon>Allomyces</taxon>
    </lineage>
</organism>
<evidence type="ECO:0000256" key="3">
    <source>
        <dbReference type="ARBA" id="ARBA00022989"/>
    </source>
</evidence>
<evidence type="ECO:0000256" key="1">
    <source>
        <dbReference type="ARBA" id="ARBA00022692"/>
    </source>
</evidence>
<dbReference type="STRING" id="578462.A0A0L0SYW6"/>
<sequence length="130" mass="13458">MQRSESSTTGASLSATQVTTRTKPAGKDLSALSNATPSNASTQGVAVAAASGPVMPARVVIKLILFSVLLFVVPFSTYFLSLHHVFPGNMIYSAFAAAISANVVLLGYVIVAVTEGDPTPDTDTKAKKTQ</sequence>
<dbReference type="GO" id="GO:0012507">
    <property type="term" value="C:ER to Golgi transport vesicle membrane"/>
    <property type="evidence" value="ECO:0007669"/>
    <property type="project" value="UniProtKB-SubCell"/>
</dbReference>
<keyword evidence="5 6" id="KW-0968">Cytoplasmic vesicle</keyword>
<dbReference type="GO" id="GO:0033116">
    <property type="term" value="C:endoplasmic reticulum-Golgi intermediate compartment membrane"/>
    <property type="evidence" value="ECO:0007669"/>
    <property type="project" value="UniProtKB-SubCell"/>
</dbReference>
<evidence type="ECO:0000313" key="9">
    <source>
        <dbReference type="Proteomes" id="UP000054350"/>
    </source>
</evidence>
<dbReference type="GO" id="GO:0005789">
    <property type="term" value="C:endoplasmic reticulum membrane"/>
    <property type="evidence" value="ECO:0007669"/>
    <property type="project" value="UniProtKB-SubCell"/>
</dbReference>
<reference evidence="9" key="2">
    <citation type="submission" date="2009-11" db="EMBL/GenBank/DDBJ databases">
        <title>The Genome Sequence of Allomyces macrogynus strain ATCC 38327.</title>
        <authorList>
            <consortium name="The Broad Institute Genome Sequencing Platform"/>
            <person name="Russ C."/>
            <person name="Cuomo C."/>
            <person name="Shea T."/>
            <person name="Young S.K."/>
            <person name="Zeng Q."/>
            <person name="Koehrsen M."/>
            <person name="Haas B."/>
            <person name="Borodovsky M."/>
            <person name="Guigo R."/>
            <person name="Alvarado L."/>
            <person name="Berlin A."/>
            <person name="Borenstein D."/>
            <person name="Chen Z."/>
            <person name="Engels R."/>
            <person name="Freedman E."/>
            <person name="Gellesch M."/>
            <person name="Goldberg J."/>
            <person name="Griggs A."/>
            <person name="Gujja S."/>
            <person name="Heiman D."/>
            <person name="Hepburn T."/>
            <person name="Howarth C."/>
            <person name="Jen D."/>
            <person name="Larson L."/>
            <person name="Lewis B."/>
            <person name="Mehta T."/>
            <person name="Park D."/>
            <person name="Pearson M."/>
            <person name="Roberts A."/>
            <person name="Saif S."/>
            <person name="Shenoy N."/>
            <person name="Sisk P."/>
            <person name="Stolte C."/>
            <person name="Sykes S."/>
            <person name="Walk T."/>
            <person name="White J."/>
            <person name="Yandava C."/>
            <person name="Burger G."/>
            <person name="Gray M.W."/>
            <person name="Holland P.W.H."/>
            <person name="King N."/>
            <person name="Lang F.B.F."/>
            <person name="Roger A.J."/>
            <person name="Ruiz-Trillo I."/>
            <person name="Lander E."/>
            <person name="Nusbaum C."/>
        </authorList>
    </citation>
    <scope>NUCLEOTIDE SEQUENCE [LARGE SCALE GENOMIC DNA]</scope>
    <source>
        <strain evidence="9">ATCC 38327</strain>
    </source>
</reference>
<keyword evidence="2 6" id="KW-0256">Endoplasmic reticulum</keyword>
<dbReference type="OrthoDB" id="160405at2759"/>
<feature type="transmembrane region" description="Helical" evidence="6">
    <location>
        <begin position="92"/>
        <end position="113"/>
    </location>
</feature>
<comment type="similarity">
    <text evidence="6">Belongs to the VMA21 family.</text>
</comment>
<keyword evidence="4 6" id="KW-0472">Membrane</keyword>
<evidence type="ECO:0000256" key="2">
    <source>
        <dbReference type="ARBA" id="ARBA00022824"/>
    </source>
</evidence>
<dbReference type="PANTHER" id="PTHR31792">
    <property type="entry name" value="VACUOLAR ATPASE ASSEMBLY INTEGRAL MEMBRANE PROTEIN VMA21"/>
    <property type="match status" value="1"/>
</dbReference>
<reference evidence="8 9" key="1">
    <citation type="submission" date="2009-11" db="EMBL/GenBank/DDBJ databases">
        <title>Annotation of Allomyces macrogynus ATCC 38327.</title>
        <authorList>
            <consortium name="The Broad Institute Genome Sequencing Platform"/>
            <person name="Russ C."/>
            <person name="Cuomo C."/>
            <person name="Burger G."/>
            <person name="Gray M.W."/>
            <person name="Holland P.W.H."/>
            <person name="King N."/>
            <person name="Lang F.B.F."/>
            <person name="Roger A.J."/>
            <person name="Ruiz-Trillo I."/>
            <person name="Young S.K."/>
            <person name="Zeng Q."/>
            <person name="Gargeya S."/>
            <person name="Fitzgerald M."/>
            <person name="Haas B."/>
            <person name="Abouelleil A."/>
            <person name="Alvarado L."/>
            <person name="Arachchi H.M."/>
            <person name="Berlin A."/>
            <person name="Chapman S.B."/>
            <person name="Gearin G."/>
            <person name="Goldberg J."/>
            <person name="Griggs A."/>
            <person name="Gujja S."/>
            <person name="Hansen M."/>
            <person name="Heiman D."/>
            <person name="Howarth C."/>
            <person name="Larimer J."/>
            <person name="Lui A."/>
            <person name="MacDonald P.J.P."/>
            <person name="McCowen C."/>
            <person name="Montmayeur A."/>
            <person name="Murphy C."/>
            <person name="Neiman D."/>
            <person name="Pearson M."/>
            <person name="Priest M."/>
            <person name="Roberts A."/>
            <person name="Saif S."/>
            <person name="Shea T."/>
            <person name="Sisk P."/>
            <person name="Stolte C."/>
            <person name="Sykes S."/>
            <person name="Wortman J."/>
            <person name="Nusbaum C."/>
            <person name="Birren B."/>
        </authorList>
    </citation>
    <scope>NUCLEOTIDE SEQUENCE [LARGE SCALE GENOMIC DNA]</scope>
    <source>
        <strain evidence="8 9">ATCC 38327</strain>
    </source>
</reference>
<dbReference type="InterPro" id="IPR019013">
    <property type="entry name" value="Vma21"/>
</dbReference>
<evidence type="ECO:0000256" key="4">
    <source>
        <dbReference type="ARBA" id="ARBA00023136"/>
    </source>
</evidence>
<evidence type="ECO:0000256" key="5">
    <source>
        <dbReference type="ARBA" id="ARBA00023329"/>
    </source>
</evidence>
<comment type="function">
    <text evidence="6">Required for the assembly of the V0 complex of the vacuolar ATPase (V-ATPase) in the endoplasmic reticulum.</text>
</comment>
<feature type="region of interest" description="Disordered" evidence="7">
    <location>
        <begin position="1"/>
        <end position="39"/>
    </location>
</feature>
<dbReference type="PANTHER" id="PTHR31792:SF3">
    <property type="entry name" value="VACUOLAR ATPASE ASSEMBLY INTEGRAL MEMBRANE PROTEIN VMA21"/>
    <property type="match status" value="1"/>
</dbReference>
<dbReference type="EMBL" id="GG745354">
    <property type="protein sequence ID" value="KNE67753.1"/>
    <property type="molecule type" value="Genomic_DNA"/>
</dbReference>
<feature type="compositionally biased region" description="Polar residues" evidence="7">
    <location>
        <begin position="1"/>
        <end position="22"/>
    </location>
</feature>
<keyword evidence="3 6" id="KW-1133">Transmembrane helix</keyword>
<feature type="transmembrane region" description="Helical" evidence="6">
    <location>
        <begin position="59"/>
        <end position="80"/>
    </location>
</feature>
<dbReference type="AlphaFoldDB" id="A0A0L0SYW6"/>
<dbReference type="HAMAP" id="MF_03058">
    <property type="entry name" value="VMA21"/>
    <property type="match status" value="1"/>
</dbReference>
<dbReference type="VEuPathDB" id="FungiDB:AMAG_12476"/>
<evidence type="ECO:0000256" key="6">
    <source>
        <dbReference type="HAMAP-Rule" id="MF_03058"/>
    </source>
</evidence>
<comment type="caution">
    <text evidence="6">Lacks conserved residue(s) required for the propagation of feature annotation.</text>
</comment>
<dbReference type="eggNOG" id="ENOG502SBNA">
    <property type="taxonomic scope" value="Eukaryota"/>
</dbReference>